<proteinExistence type="predicted"/>
<dbReference type="EMBL" id="JAULSV010000002">
    <property type="protein sequence ID" value="KAK0652758.1"/>
    <property type="molecule type" value="Genomic_DNA"/>
</dbReference>
<name>A0AA39YHN4_9PEZI</name>
<dbReference type="AlphaFoldDB" id="A0AA39YHN4"/>
<accession>A0AA39YHN4</accession>
<comment type="caution">
    <text evidence="1">The sequence shown here is derived from an EMBL/GenBank/DDBJ whole genome shotgun (WGS) entry which is preliminary data.</text>
</comment>
<organism evidence="1 2">
    <name type="scientific">Cercophora newfieldiana</name>
    <dbReference type="NCBI Taxonomy" id="92897"/>
    <lineage>
        <taxon>Eukaryota</taxon>
        <taxon>Fungi</taxon>
        <taxon>Dikarya</taxon>
        <taxon>Ascomycota</taxon>
        <taxon>Pezizomycotina</taxon>
        <taxon>Sordariomycetes</taxon>
        <taxon>Sordariomycetidae</taxon>
        <taxon>Sordariales</taxon>
        <taxon>Lasiosphaeriaceae</taxon>
        <taxon>Cercophora</taxon>
    </lineage>
</organism>
<dbReference type="Proteomes" id="UP001174936">
    <property type="component" value="Unassembled WGS sequence"/>
</dbReference>
<keyword evidence="2" id="KW-1185">Reference proteome</keyword>
<sequence>MRRDILIMDGRLVEEMPRVTVHSFYNWEVAEQKVNVTKIRLLVLHEGKEILPPQANQSMGLNEVSDDNDVHFTVQAGRKDKNGEVWIRVPGGSCHIQSIPITPHLSTAKEYDLAALVSSKYHDEETVIEMPGSMVATPFYVTLEMAKPKPARL</sequence>
<reference evidence="1" key="1">
    <citation type="submission" date="2023-06" db="EMBL/GenBank/DDBJ databases">
        <title>Genome-scale phylogeny and comparative genomics of the fungal order Sordariales.</title>
        <authorList>
            <consortium name="Lawrence Berkeley National Laboratory"/>
            <person name="Hensen N."/>
            <person name="Bonometti L."/>
            <person name="Westerberg I."/>
            <person name="Brannstrom I.O."/>
            <person name="Guillou S."/>
            <person name="Cros-Aarteil S."/>
            <person name="Calhoun S."/>
            <person name="Haridas S."/>
            <person name="Kuo A."/>
            <person name="Mondo S."/>
            <person name="Pangilinan J."/>
            <person name="Riley R."/>
            <person name="Labutti K."/>
            <person name="Andreopoulos B."/>
            <person name="Lipzen A."/>
            <person name="Chen C."/>
            <person name="Yanf M."/>
            <person name="Daum C."/>
            <person name="Ng V."/>
            <person name="Clum A."/>
            <person name="Steindorff A."/>
            <person name="Ohm R."/>
            <person name="Martin F."/>
            <person name="Silar P."/>
            <person name="Natvig D."/>
            <person name="Lalanne C."/>
            <person name="Gautier V."/>
            <person name="Ament-Velasquez S.L."/>
            <person name="Kruys A."/>
            <person name="Hutchinson M.I."/>
            <person name="Powell A.J."/>
            <person name="Barry K."/>
            <person name="Miller A.N."/>
            <person name="Grigoriev I.V."/>
            <person name="Debuchy R."/>
            <person name="Gladieux P."/>
            <person name="Thoren M.H."/>
            <person name="Johannesson H."/>
        </authorList>
    </citation>
    <scope>NUCLEOTIDE SEQUENCE</scope>
    <source>
        <strain evidence="1">SMH2532-1</strain>
    </source>
</reference>
<evidence type="ECO:0000313" key="1">
    <source>
        <dbReference type="EMBL" id="KAK0652758.1"/>
    </source>
</evidence>
<evidence type="ECO:0000313" key="2">
    <source>
        <dbReference type="Proteomes" id="UP001174936"/>
    </source>
</evidence>
<protein>
    <submittedName>
        <fullName evidence="1">Uncharacterized protein</fullName>
    </submittedName>
</protein>
<gene>
    <name evidence="1" type="ORF">B0T16DRAFT_387967</name>
</gene>